<comment type="caution">
    <text evidence="3">The sequence shown here is derived from an EMBL/GenBank/DDBJ whole genome shotgun (WGS) entry which is preliminary data.</text>
</comment>
<protein>
    <recommendedName>
        <fullName evidence="5">Alkaline phosphatase</fullName>
    </recommendedName>
</protein>
<dbReference type="EMBL" id="CAUYUJ010020142">
    <property type="protein sequence ID" value="CAK0896105.1"/>
    <property type="molecule type" value="Genomic_DNA"/>
</dbReference>
<name>A0ABN9X9E5_9DINO</name>
<organism evidence="3 4">
    <name type="scientific">Prorocentrum cordatum</name>
    <dbReference type="NCBI Taxonomy" id="2364126"/>
    <lineage>
        <taxon>Eukaryota</taxon>
        <taxon>Sar</taxon>
        <taxon>Alveolata</taxon>
        <taxon>Dinophyceae</taxon>
        <taxon>Prorocentrales</taxon>
        <taxon>Prorocentraceae</taxon>
        <taxon>Prorocentrum</taxon>
    </lineage>
</organism>
<dbReference type="Proteomes" id="UP001189429">
    <property type="component" value="Unassembled WGS sequence"/>
</dbReference>
<keyword evidence="2" id="KW-0472">Membrane</keyword>
<feature type="transmembrane region" description="Helical" evidence="2">
    <location>
        <begin position="237"/>
        <end position="261"/>
    </location>
</feature>
<evidence type="ECO:0000256" key="1">
    <source>
        <dbReference type="SAM" id="MobiDB-lite"/>
    </source>
</evidence>
<keyword evidence="4" id="KW-1185">Reference proteome</keyword>
<keyword evidence="2" id="KW-1133">Transmembrane helix</keyword>
<evidence type="ECO:0000313" key="3">
    <source>
        <dbReference type="EMBL" id="CAK0896105.1"/>
    </source>
</evidence>
<evidence type="ECO:0008006" key="5">
    <source>
        <dbReference type="Google" id="ProtNLM"/>
    </source>
</evidence>
<evidence type="ECO:0000313" key="4">
    <source>
        <dbReference type="Proteomes" id="UP001189429"/>
    </source>
</evidence>
<evidence type="ECO:0000256" key="2">
    <source>
        <dbReference type="SAM" id="Phobius"/>
    </source>
</evidence>
<accession>A0ABN9X9E5</accession>
<proteinExistence type="predicted"/>
<sequence>MGLEGAAWHCSAPCAQAIAGSGLAQPSTCTCCSVQDLVEWLGDYAKDAPHGWGRTCKLGCVGRVDAQDSLEHYCRCQVFWQWALASWPRGLGVAPGLRSREAFVLLADGMSNQEIIRMSPGLYAIFRTVSGGGVQARGVQDAGSLLCQWRCRADESIVLLRRRLLSGTATTFSSLCASCSSSRGSGVLHFRRGPRATVSPPSSSSSFPPSPPPAWPSKPLRRNLVEARARFPLRAPACGGIVVSLALPEVVLSTGVVFLWYNRSHFRPAARLVRPLCLVFLPLYRLVPLVACRLLGSCSWRCRFWAFRLVPPRPPCSSLPVFVRRARPCSAERPVQPKCTQWPRHAHRFFRNIVAPPKGPLTYSYLFKVCRVVGRARVRACGL</sequence>
<keyword evidence="2" id="KW-0812">Transmembrane</keyword>
<gene>
    <name evidence="3" type="ORF">PCOR1329_LOCUS74676</name>
</gene>
<feature type="region of interest" description="Disordered" evidence="1">
    <location>
        <begin position="179"/>
        <end position="215"/>
    </location>
</feature>
<reference evidence="3" key="1">
    <citation type="submission" date="2023-10" db="EMBL/GenBank/DDBJ databases">
        <authorList>
            <person name="Chen Y."/>
            <person name="Shah S."/>
            <person name="Dougan E. K."/>
            <person name="Thang M."/>
            <person name="Chan C."/>
        </authorList>
    </citation>
    <scope>NUCLEOTIDE SEQUENCE [LARGE SCALE GENOMIC DNA]</scope>
</reference>